<evidence type="ECO:0000256" key="4">
    <source>
        <dbReference type="ARBA" id="ARBA00022563"/>
    </source>
</evidence>
<dbReference type="InterPro" id="IPR001796">
    <property type="entry name" value="DHFR_dom"/>
</dbReference>
<evidence type="ECO:0000313" key="9">
    <source>
        <dbReference type="EMBL" id="KAF7347852.1"/>
    </source>
</evidence>
<keyword evidence="4" id="KW-0554">One-carbon metabolism</keyword>
<keyword evidence="10" id="KW-1185">Reference proteome</keyword>
<evidence type="ECO:0000256" key="3">
    <source>
        <dbReference type="ARBA" id="ARBA00018886"/>
    </source>
</evidence>
<dbReference type="GO" id="GO:0046452">
    <property type="term" value="P:dihydrofolate metabolic process"/>
    <property type="evidence" value="ECO:0007669"/>
    <property type="project" value="TreeGrafter"/>
</dbReference>
<reference evidence="9" key="1">
    <citation type="submission" date="2020-05" db="EMBL/GenBank/DDBJ databases">
        <title>Mycena genomes resolve the evolution of fungal bioluminescence.</title>
        <authorList>
            <person name="Tsai I.J."/>
        </authorList>
    </citation>
    <scope>NUCLEOTIDE SEQUENCE</scope>
    <source>
        <strain evidence="9">CCC161011</strain>
    </source>
</reference>
<comment type="similarity">
    <text evidence="7">Belongs to the dihydrofolate reductase family.</text>
</comment>
<dbReference type="GO" id="GO:0046654">
    <property type="term" value="P:tetrahydrofolate biosynthetic process"/>
    <property type="evidence" value="ECO:0007669"/>
    <property type="project" value="UniProtKB-UniPathway"/>
</dbReference>
<dbReference type="EMBL" id="JACAZI010000012">
    <property type="protein sequence ID" value="KAF7347852.1"/>
    <property type="molecule type" value="Genomic_DNA"/>
</dbReference>
<dbReference type="CDD" id="cd00209">
    <property type="entry name" value="DHFR"/>
    <property type="match status" value="1"/>
</dbReference>
<dbReference type="PROSITE" id="PS00075">
    <property type="entry name" value="DHFR_1"/>
    <property type="match status" value="1"/>
</dbReference>
<evidence type="ECO:0000259" key="8">
    <source>
        <dbReference type="PROSITE" id="PS51330"/>
    </source>
</evidence>
<organism evidence="9 10">
    <name type="scientific">Mycena venus</name>
    <dbReference type="NCBI Taxonomy" id="2733690"/>
    <lineage>
        <taxon>Eukaryota</taxon>
        <taxon>Fungi</taxon>
        <taxon>Dikarya</taxon>
        <taxon>Basidiomycota</taxon>
        <taxon>Agaricomycotina</taxon>
        <taxon>Agaricomycetes</taxon>
        <taxon>Agaricomycetidae</taxon>
        <taxon>Agaricales</taxon>
        <taxon>Marasmiineae</taxon>
        <taxon>Mycenaceae</taxon>
        <taxon>Mycena</taxon>
    </lineage>
</organism>
<dbReference type="GO" id="GO:0004146">
    <property type="term" value="F:dihydrofolate reductase activity"/>
    <property type="evidence" value="ECO:0007669"/>
    <property type="project" value="UniProtKB-EC"/>
</dbReference>
<dbReference type="PRINTS" id="PR00070">
    <property type="entry name" value="DHFR"/>
</dbReference>
<feature type="domain" description="DHFR" evidence="8">
    <location>
        <begin position="4"/>
        <end position="198"/>
    </location>
</feature>
<gene>
    <name evidence="9" type="ORF">MVEN_01542800</name>
</gene>
<dbReference type="GO" id="GO:0005739">
    <property type="term" value="C:mitochondrion"/>
    <property type="evidence" value="ECO:0007669"/>
    <property type="project" value="TreeGrafter"/>
</dbReference>
<dbReference type="GO" id="GO:0006730">
    <property type="term" value="P:one-carbon metabolic process"/>
    <property type="evidence" value="ECO:0007669"/>
    <property type="project" value="UniProtKB-KW"/>
</dbReference>
<evidence type="ECO:0000256" key="1">
    <source>
        <dbReference type="ARBA" id="ARBA00004903"/>
    </source>
</evidence>
<dbReference type="InterPro" id="IPR017925">
    <property type="entry name" value="DHFR_CS"/>
</dbReference>
<sequence length="200" mass="21949">MSSRLTIIVAATKSNGIGQNSKLPWRLAKEMAYFARVTTNAPAGVSNAVIMGRNTWESIPTKFRPLKSRVNIVVSRNASFDVGPARLEGSLEAAITRMKAEEPQVSRGFIIGGASLYAESLALPSSSSVGFVDRILLTRILSPTFDECDVFMPDFLDGTNDGWERAAHDALEAWVGFEVAEGVQEENGVKYEFQMWVRQS</sequence>
<keyword evidence="6" id="KW-0560">Oxidoreductase</keyword>
<evidence type="ECO:0000256" key="5">
    <source>
        <dbReference type="ARBA" id="ARBA00022857"/>
    </source>
</evidence>
<comment type="caution">
    <text evidence="9">The sequence shown here is derived from an EMBL/GenBank/DDBJ whole genome shotgun (WGS) entry which is preliminary data.</text>
</comment>
<evidence type="ECO:0000256" key="6">
    <source>
        <dbReference type="ARBA" id="ARBA00023002"/>
    </source>
</evidence>
<dbReference type="InterPro" id="IPR024072">
    <property type="entry name" value="DHFR-like_dom_sf"/>
</dbReference>
<dbReference type="GO" id="GO:0050661">
    <property type="term" value="F:NADP binding"/>
    <property type="evidence" value="ECO:0007669"/>
    <property type="project" value="InterPro"/>
</dbReference>
<dbReference type="PANTHER" id="PTHR48069:SF3">
    <property type="entry name" value="DIHYDROFOLATE REDUCTASE"/>
    <property type="match status" value="1"/>
</dbReference>
<dbReference type="EC" id="1.5.1.3" evidence="2"/>
<accession>A0A8H6XVC6</accession>
<dbReference type="InterPro" id="IPR012259">
    <property type="entry name" value="DHFR"/>
</dbReference>
<protein>
    <recommendedName>
        <fullName evidence="3">Dihydrofolate reductase</fullName>
        <ecNumber evidence="2">1.5.1.3</ecNumber>
    </recommendedName>
</protein>
<evidence type="ECO:0000313" key="10">
    <source>
        <dbReference type="Proteomes" id="UP000620124"/>
    </source>
</evidence>
<keyword evidence="5" id="KW-0521">NADP</keyword>
<evidence type="ECO:0000256" key="2">
    <source>
        <dbReference type="ARBA" id="ARBA00012856"/>
    </source>
</evidence>
<dbReference type="Pfam" id="PF00186">
    <property type="entry name" value="DHFR_1"/>
    <property type="match status" value="1"/>
</dbReference>
<dbReference type="UniPathway" id="UPA00077">
    <property type="reaction ID" value="UER00158"/>
</dbReference>
<dbReference type="PANTHER" id="PTHR48069">
    <property type="entry name" value="DIHYDROFOLATE REDUCTASE"/>
    <property type="match status" value="1"/>
</dbReference>
<dbReference type="Proteomes" id="UP000620124">
    <property type="component" value="Unassembled WGS sequence"/>
</dbReference>
<name>A0A8H6XVC6_9AGAR</name>
<dbReference type="GO" id="GO:0046655">
    <property type="term" value="P:folic acid metabolic process"/>
    <property type="evidence" value="ECO:0007669"/>
    <property type="project" value="TreeGrafter"/>
</dbReference>
<dbReference type="SUPFAM" id="SSF53597">
    <property type="entry name" value="Dihydrofolate reductase-like"/>
    <property type="match status" value="1"/>
</dbReference>
<dbReference type="PROSITE" id="PS51330">
    <property type="entry name" value="DHFR_2"/>
    <property type="match status" value="1"/>
</dbReference>
<evidence type="ECO:0000256" key="7">
    <source>
        <dbReference type="RuleBase" id="RU004474"/>
    </source>
</evidence>
<proteinExistence type="inferred from homology"/>
<dbReference type="OrthoDB" id="414698at2759"/>
<comment type="pathway">
    <text evidence="1">Cofactor biosynthesis; tetrahydrofolate biosynthesis; 5,6,7,8-tetrahydrofolate from 7,8-dihydrofolate: step 1/1.</text>
</comment>
<dbReference type="Gene3D" id="3.40.430.10">
    <property type="entry name" value="Dihydrofolate Reductase, subunit A"/>
    <property type="match status" value="1"/>
</dbReference>
<dbReference type="AlphaFoldDB" id="A0A8H6XVC6"/>